<feature type="compositionally biased region" description="Acidic residues" evidence="4">
    <location>
        <begin position="401"/>
        <end position="411"/>
    </location>
</feature>
<feature type="domain" description="Nephrocystin 3-like N-terminal" evidence="5">
    <location>
        <begin position="313"/>
        <end position="472"/>
    </location>
</feature>
<name>A0A3M2LXY5_9ACTN</name>
<feature type="region of interest" description="Disordered" evidence="4">
    <location>
        <begin position="396"/>
        <end position="418"/>
    </location>
</feature>
<gene>
    <name evidence="6" type="ORF">EBN88_11015</name>
</gene>
<protein>
    <submittedName>
        <fullName evidence="6">WD40 repeat domain-containing protein</fullName>
    </submittedName>
</protein>
<evidence type="ECO:0000259" key="5">
    <source>
        <dbReference type="Pfam" id="PF24883"/>
    </source>
</evidence>
<dbReference type="Proteomes" id="UP000278673">
    <property type="component" value="Unassembled WGS sequence"/>
</dbReference>
<evidence type="ECO:0000256" key="2">
    <source>
        <dbReference type="ARBA" id="ARBA00022737"/>
    </source>
</evidence>
<evidence type="ECO:0000256" key="1">
    <source>
        <dbReference type="ARBA" id="ARBA00022574"/>
    </source>
</evidence>
<dbReference type="SUPFAM" id="SSF50998">
    <property type="entry name" value="Quinoprotein alcohol dehydrogenase-like"/>
    <property type="match status" value="1"/>
</dbReference>
<keyword evidence="1 3" id="KW-0853">WD repeat</keyword>
<dbReference type="InterPro" id="IPR027417">
    <property type="entry name" value="P-loop_NTPase"/>
</dbReference>
<dbReference type="Pfam" id="PF00400">
    <property type="entry name" value="WD40"/>
    <property type="match status" value="3"/>
</dbReference>
<feature type="repeat" description="WD" evidence="3">
    <location>
        <begin position="1117"/>
        <end position="1159"/>
    </location>
</feature>
<organism evidence="6 7">
    <name type="scientific">Streptomyces triticirhizae</name>
    <dbReference type="NCBI Taxonomy" id="2483353"/>
    <lineage>
        <taxon>Bacteria</taxon>
        <taxon>Bacillati</taxon>
        <taxon>Actinomycetota</taxon>
        <taxon>Actinomycetes</taxon>
        <taxon>Kitasatosporales</taxon>
        <taxon>Streptomycetaceae</taxon>
        <taxon>Streptomyces</taxon>
    </lineage>
</organism>
<sequence>MATMASDVGSVSAEGSVEVLSVGVGSFDGRVVWEDLGFVRERVAEVARAFERFGIPVHTVLDASRREIDEAITSRIEPLDATTAPELLIVHLLGHGQANTDGQLRFVARDGRTVDVASWMAAAQEEAELAEGGRRFVFLVDTCEAGAATGRQSVRELGGERGVWSLGAAVSGLPTERGRFSGWVAQALHRLADTDFALDAGPLDFAQFVRELLSLTAGEHDRWRISFGFGLEQGDGDWPFLPNPRTIQLTPEQIEEQRRSLWYVPGQDLGTQIAAGSEIDDAVYFIDRASGRGLVSADSSRGFFTGRVEQLAALRAWLADETQPLLTVTGEAGSGKSGLLGVVVCAGHAQIRDRVRPLWAIADPELPEIPGIVALHARQRDPQQIVEVIADRAGLTMPEPESPEGEPEQWQEESSGHVARRWTRRSLREALERENRHRLIVIDAIDESTEPAEVFALVRSVGGAGAPCRFLLGGRREVLPPPEEFEPGEVAWVDLDAIATDTAEKDVRDYLTRLLRASEPYDTGPAAAFVELIADIAAPRLVRREEGVSAWGPFLLAGMFAHYLVTLPSPPGNRIDAEAHAERATGDLPQILERVLDTRAAEFPLLRPLLAVLARSRGDGMPLTVLCRCLAELVEDAGEISERDCQRTLREASPYLSTGIEPGSRVALYRLFHQGLVDYLRRFPHGKHAPLAAGDEERALEQTVLDGLLAEQAAEAVEGKSVDGGDGWARAEPYLLSHVLAHVWGARSGEWAERLLSDPHFLVRFDLNQDVRALDLARSPQAVDCLRLLRMSWRAHARFTSPADRAARLAFDAHRVDLQALEAQFGRLAEGLTPRDGVRALPLSWAIGGTEDHSLRQLTASGTEGVRCAAFSPDGTLFVAGTYLGSVRVWETESWQPVVALRLPVSEGCFSVAFSPDGRRLAAGTLGYGLGNVVLWDSANAWEQAGRLPGHGATAVVTFSADGGSLATGGADHTVAVWDIRGDEPTLLKRLLLREVVSGLSFHPEEPVLAIAGHKGIRLYDTATGSWLEEDASPVFTGWSSAVGFSPDGRRLVIVDDRGITHVLSTEDYRTVHEIASPGRSISGALAFSSAEARLASVSEDTIQICAFEQGTVTATLHGHQSSINDLAFSPRDPSLLVSVADDGTIRLWRVTDQEQRGQRRLLLDPRRVARSPAGGIAAVLDGEGRLALLDLVTGQQRAMVPLGTRMAPWQVDFSPDGETLAAFTRDGTLHLVRLSGQTPGVLRVNTRDGAVPLPDIPQLMATAERKFCFSPNGSRIGLQVRERASVWAITVWDIRGLRQVGRIALPERADSFEFAGPDRLAVVVGGVLAVFEVPA</sequence>
<dbReference type="PANTHER" id="PTHR19879:SF9">
    <property type="entry name" value="TRANSCRIPTION INITIATION FACTOR TFIID SUBUNIT 5"/>
    <property type="match status" value="1"/>
</dbReference>
<feature type="repeat" description="WD" evidence="3">
    <location>
        <begin position="957"/>
        <end position="988"/>
    </location>
</feature>
<evidence type="ECO:0000313" key="7">
    <source>
        <dbReference type="Proteomes" id="UP000278673"/>
    </source>
</evidence>
<dbReference type="InterPro" id="IPR011047">
    <property type="entry name" value="Quinoprotein_ADH-like_sf"/>
</dbReference>
<dbReference type="Pfam" id="PF07676">
    <property type="entry name" value="PD40"/>
    <property type="match status" value="1"/>
</dbReference>
<reference evidence="6 7" key="1">
    <citation type="submission" date="2018-10" db="EMBL/GenBank/DDBJ databases">
        <title>Isolation, diversity and antifungal activity of actinobacteria from wheat.</title>
        <authorList>
            <person name="Han C."/>
        </authorList>
    </citation>
    <scope>NUCLEOTIDE SEQUENCE [LARGE SCALE GENOMIC DNA]</scope>
    <source>
        <strain evidence="6 7">NEAU-YY642</strain>
    </source>
</reference>
<dbReference type="InterPro" id="IPR056884">
    <property type="entry name" value="NPHP3-like_N"/>
</dbReference>
<dbReference type="InterPro" id="IPR019775">
    <property type="entry name" value="WD40_repeat_CS"/>
</dbReference>
<evidence type="ECO:0000256" key="3">
    <source>
        <dbReference type="PROSITE-ProRule" id="PRU00221"/>
    </source>
</evidence>
<keyword evidence="2" id="KW-0677">Repeat</keyword>
<dbReference type="InterPro" id="IPR011659">
    <property type="entry name" value="WD40"/>
</dbReference>
<proteinExistence type="predicted"/>
<dbReference type="InterPro" id="IPR001680">
    <property type="entry name" value="WD40_rpt"/>
</dbReference>
<evidence type="ECO:0000313" key="6">
    <source>
        <dbReference type="EMBL" id="RMI41443.1"/>
    </source>
</evidence>
<evidence type="ECO:0000256" key="4">
    <source>
        <dbReference type="SAM" id="MobiDB-lite"/>
    </source>
</evidence>
<keyword evidence="7" id="KW-1185">Reference proteome</keyword>
<dbReference type="InterPro" id="IPR015943">
    <property type="entry name" value="WD40/YVTN_repeat-like_dom_sf"/>
</dbReference>
<dbReference type="Pfam" id="PF24883">
    <property type="entry name" value="NPHP3_N"/>
    <property type="match status" value="1"/>
</dbReference>
<comment type="caution">
    <text evidence="6">The sequence shown here is derived from an EMBL/GenBank/DDBJ whole genome shotgun (WGS) entry which is preliminary data.</text>
</comment>
<dbReference type="PROSITE" id="PS50082">
    <property type="entry name" value="WD_REPEATS_2"/>
    <property type="match status" value="3"/>
</dbReference>
<dbReference type="SMART" id="SM00320">
    <property type="entry name" value="WD40"/>
    <property type="match status" value="6"/>
</dbReference>
<dbReference type="PROSITE" id="PS00678">
    <property type="entry name" value="WD_REPEATS_1"/>
    <property type="match status" value="1"/>
</dbReference>
<dbReference type="Gene3D" id="2.130.10.10">
    <property type="entry name" value="YVTN repeat-like/Quinoprotein amine dehydrogenase"/>
    <property type="match status" value="3"/>
</dbReference>
<dbReference type="PANTHER" id="PTHR19879">
    <property type="entry name" value="TRANSCRIPTION INITIATION FACTOR TFIID"/>
    <property type="match status" value="1"/>
</dbReference>
<dbReference type="Gene3D" id="3.40.50.300">
    <property type="entry name" value="P-loop containing nucleotide triphosphate hydrolases"/>
    <property type="match status" value="1"/>
</dbReference>
<accession>A0A3M2LXY5</accession>
<dbReference type="EMBL" id="RFFJ01000045">
    <property type="protein sequence ID" value="RMI41443.1"/>
    <property type="molecule type" value="Genomic_DNA"/>
</dbReference>
<feature type="repeat" description="WD" evidence="3">
    <location>
        <begin position="859"/>
        <end position="900"/>
    </location>
</feature>
<dbReference type="PROSITE" id="PS50294">
    <property type="entry name" value="WD_REPEATS_REGION"/>
    <property type="match status" value="2"/>
</dbReference>
<dbReference type="SUPFAM" id="SSF82171">
    <property type="entry name" value="DPP6 N-terminal domain-like"/>
    <property type="match status" value="1"/>
</dbReference>